<name>A0A1Q8ZUK7_9HYPH</name>
<keyword evidence="4 5" id="KW-0472">Membrane</keyword>
<evidence type="ECO:0000256" key="3">
    <source>
        <dbReference type="ARBA" id="ARBA00022989"/>
    </source>
</evidence>
<keyword evidence="3 5" id="KW-1133">Transmembrane helix</keyword>
<evidence type="ECO:0000256" key="4">
    <source>
        <dbReference type="ARBA" id="ARBA00023136"/>
    </source>
</evidence>
<dbReference type="STRING" id="1867956.BJF95_11555"/>
<feature type="transmembrane region" description="Helical" evidence="5">
    <location>
        <begin position="86"/>
        <end position="106"/>
    </location>
</feature>
<dbReference type="Proteomes" id="UP000186894">
    <property type="component" value="Unassembled WGS sequence"/>
</dbReference>
<dbReference type="OrthoDB" id="7064507at2"/>
<dbReference type="AlphaFoldDB" id="A0A1Q8ZUK7"/>
<comment type="subcellular location">
    <subcellularLocation>
        <location evidence="1">Membrane</location>
        <topology evidence="1">Multi-pass membrane protein</topology>
    </subcellularLocation>
</comment>
<keyword evidence="7" id="KW-1185">Reference proteome</keyword>
<evidence type="ECO:0000256" key="1">
    <source>
        <dbReference type="ARBA" id="ARBA00004141"/>
    </source>
</evidence>
<dbReference type="Pfam" id="PF07681">
    <property type="entry name" value="DoxX"/>
    <property type="match status" value="1"/>
</dbReference>
<gene>
    <name evidence="6" type="ORF">BJF95_11555</name>
</gene>
<accession>A0A1Q8ZUK7</accession>
<proteinExistence type="predicted"/>
<evidence type="ECO:0000256" key="2">
    <source>
        <dbReference type="ARBA" id="ARBA00022692"/>
    </source>
</evidence>
<evidence type="ECO:0000313" key="6">
    <source>
        <dbReference type="EMBL" id="OLP45753.1"/>
    </source>
</evidence>
<evidence type="ECO:0000256" key="5">
    <source>
        <dbReference type="SAM" id="Phobius"/>
    </source>
</evidence>
<sequence length="147" mass="16155">MLGRVERPIAQAIAPFVKSRVLFWIGLLGLCSAYLQGSLMKLFDFESAIAEMQHFGLWPAAPFAAAVIVFELVCCLLVLSGFCRWLGALALALFTLAATFVALRFWQLPPGPDRMMATNGFFEHLGLVGAFILVALNDLRHKADRVA</sequence>
<keyword evidence="2 5" id="KW-0812">Transmembrane</keyword>
<feature type="transmembrane region" description="Helical" evidence="5">
    <location>
        <begin position="21"/>
        <end position="40"/>
    </location>
</feature>
<protein>
    <submittedName>
        <fullName evidence="6">DoxX family protein</fullName>
    </submittedName>
</protein>
<dbReference type="EMBL" id="MKIM01000024">
    <property type="protein sequence ID" value="OLP45753.1"/>
    <property type="molecule type" value="Genomic_DNA"/>
</dbReference>
<organism evidence="6 7">
    <name type="scientific">Rhizobium oryziradicis</name>
    <dbReference type="NCBI Taxonomy" id="1867956"/>
    <lineage>
        <taxon>Bacteria</taxon>
        <taxon>Pseudomonadati</taxon>
        <taxon>Pseudomonadota</taxon>
        <taxon>Alphaproteobacteria</taxon>
        <taxon>Hyphomicrobiales</taxon>
        <taxon>Rhizobiaceae</taxon>
        <taxon>Rhizobium/Agrobacterium group</taxon>
        <taxon>Rhizobium</taxon>
    </lineage>
</organism>
<reference evidence="6 7" key="1">
    <citation type="submission" date="2016-09" db="EMBL/GenBank/DDBJ databases">
        <title>Rhizobium oryziradicis sp. nov., isolated from the root of rice.</title>
        <authorList>
            <person name="Zhao J."/>
            <person name="Zhang X."/>
        </authorList>
    </citation>
    <scope>NUCLEOTIDE SEQUENCE [LARGE SCALE GENOMIC DNA]</scope>
    <source>
        <strain evidence="6 7">N19</strain>
    </source>
</reference>
<evidence type="ECO:0000313" key="7">
    <source>
        <dbReference type="Proteomes" id="UP000186894"/>
    </source>
</evidence>
<comment type="caution">
    <text evidence="6">The sequence shown here is derived from an EMBL/GenBank/DDBJ whole genome shotgun (WGS) entry which is preliminary data.</text>
</comment>
<dbReference type="InterPro" id="IPR032808">
    <property type="entry name" value="DoxX"/>
</dbReference>
<dbReference type="GO" id="GO:0016020">
    <property type="term" value="C:membrane"/>
    <property type="evidence" value="ECO:0007669"/>
    <property type="project" value="UniProtKB-SubCell"/>
</dbReference>
<feature type="transmembrane region" description="Helical" evidence="5">
    <location>
        <begin position="121"/>
        <end position="139"/>
    </location>
</feature>
<dbReference type="RefSeq" id="WP_075638757.1">
    <property type="nucleotide sequence ID" value="NZ_MKIM01000024.1"/>
</dbReference>
<feature type="transmembrane region" description="Helical" evidence="5">
    <location>
        <begin position="60"/>
        <end position="79"/>
    </location>
</feature>